<dbReference type="Proteomes" id="UP000218831">
    <property type="component" value="Unassembled WGS sequence"/>
</dbReference>
<keyword evidence="3" id="KW-1185">Reference proteome</keyword>
<evidence type="ECO:0000313" key="2">
    <source>
        <dbReference type="EMBL" id="PAU94106.1"/>
    </source>
</evidence>
<proteinExistence type="predicted"/>
<dbReference type="Gene3D" id="3.90.1150.200">
    <property type="match status" value="1"/>
</dbReference>
<evidence type="ECO:0000259" key="1">
    <source>
        <dbReference type="Pfam" id="PF08818"/>
    </source>
</evidence>
<dbReference type="Pfam" id="PF08818">
    <property type="entry name" value="DUF1801"/>
    <property type="match status" value="1"/>
</dbReference>
<evidence type="ECO:0000313" key="3">
    <source>
        <dbReference type="Proteomes" id="UP000218831"/>
    </source>
</evidence>
<dbReference type="EMBL" id="NSKE01000005">
    <property type="protein sequence ID" value="PAU94106.1"/>
    <property type="molecule type" value="Genomic_DNA"/>
</dbReference>
<accession>A0A2A2G8N2</accession>
<feature type="domain" description="YdhG-like" evidence="1">
    <location>
        <begin position="20"/>
        <end position="131"/>
    </location>
</feature>
<gene>
    <name evidence="2" type="ORF">CK503_07790</name>
</gene>
<dbReference type="SUPFAM" id="SSF159888">
    <property type="entry name" value="YdhG-like"/>
    <property type="match status" value="1"/>
</dbReference>
<protein>
    <recommendedName>
        <fullName evidence="1">YdhG-like domain-containing protein</fullName>
    </recommendedName>
</protein>
<sequence length="147" mass="17367">MAKSMAQTVEEYIEDLPEYRREPIEEIRELILDNIPEGYEETISWGMISYEIPLEKYPDTYNNQPLNYIGLAAQENHNSLYLMSVYQDEELQDWLEEEFEKAGKKMDMGRSCIRFNMVTDLPLEAISTIIGKHTPDEFIEAYEEIRK</sequence>
<name>A0A2A2G8N2_9BACT</name>
<dbReference type="OrthoDB" id="9813231at2"/>
<comment type="caution">
    <text evidence="2">The sequence shown here is derived from an EMBL/GenBank/DDBJ whole genome shotgun (WGS) entry which is preliminary data.</text>
</comment>
<dbReference type="InterPro" id="IPR014922">
    <property type="entry name" value="YdhG-like"/>
</dbReference>
<organism evidence="2 3">
    <name type="scientific">Fodinibius salipaludis</name>
    <dbReference type="NCBI Taxonomy" id="2032627"/>
    <lineage>
        <taxon>Bacteria</taxon>
        <taxon>Pseudomonadati</taxon>
        <taxon>Balneolota</taxon>
        <taxon>Balneolia</taxon>
        <taxon>Balneolales</taxon>
        <taxon>Balneolaceae</taxon>
        <taxon>Fodinibius</taxon>
    </lineage>
</organism>
<dbReference type="AlphaFoldDB" id="A0A2A2G8N2"/>
<reference evidence="2 3" key="1">
    <citation type="submission" date="2017-08" db="EMBL/GenBank/DDBJ databases">
        <title>Aliifodinibius alkalisoli sp. nov., isolated from saline alkaline soil.</title>
        <authorList>
            <person name="Liu D."/>
            <person name="Zhang G."/>
        </authorList>
    </citation>
    <scope>NUCLEOTIDE SEQUENCE [LARGE SCALE GENOMIC DNA]</scope>
    <source>
        <strain evidence="2 3">WN023</strain>
    </source>
</reference>